<evidence type="ECO:0000313" key="14">
    <source>
        <dbReference type="Proteomes" id="UP001151071"/>
    </source>
</evidence>
<protein>
    <recommendedName>
        <fullName evidence="3">asparagine synthase (glutamine-hydrolyzing)</fullName>
        <ecNumber evidence="3">6.3.5.4</ecNumber>
    </recommendedName>
</protein>
<keyword evidence="14" id="KW-1185">Reference proteome</keyword>
<dbReference type="GO" id="GO:0005829">
    <property type="term" value="C:cytosol"/>
    <property type="evidence" value="ECO:0007669"/>
    <property type="project" value="TreeGrafter"/>
</dbReference>
<evidence type="ECO:0000259" key="12">
    <source>
        <dbReference type="PROSITE" id="PS51278"/>
    </source>
</evidence>
<feature type="binding site" evidence="10">
    <location>
        <position position="290"/>
    </location>
    <ligand>
        <name>ATP</name>
        <dbReference type="ChEBI" id="CHEBI:30616"/>
    </ligand>
</feature>
<feature type="binding site" evidence="10">
    <location>
        <begin position="364"/>
        <end position="365"/>
    </location>
    <ligand>
        <name>ATP</name>
        <dbReference type="ChEBI" id="CHEBI:30616"/>
    </ligand>
</feature>
<evidence type="ECO:0000313" key="13">
    <source>
        <dbReference type="EMBL" id="MDA5107871.1"/>
    </source>
</evidence>
<dbReference type="CDD" id="cd00712">
    <property type="entry name" value="AsnB"/>
    <property type="match status" value="1"/>
</dbReference>
<evidence type="ECO:0000256" key="6">
    <source>
        <dbReference type="ARBA" id="ARBA00022888"/>
    </source>
</evidence>
<keyword evidence="4 10" id="KW-0547">Nucleotide-binding</keyword>
<reference evidence="13" key="1">
    <citation type="submission" date="2022-12" db="EMBL/GenBank/DDBJ databases">
        <title>Draft genome sequence of the thermophilic strain Brevibacillus thermoruber HT42, isolated from Los Humeros, Puebla, Mexico, with biotechnological potential.</title>
        <authorList>
            <person name="Lara Sanchez J."/>
            <person name="Solis Palacios R."/>
            <person name="Bustos Baena A.S."/>
            <person name="Ruz Baez A.E."/>
            <person name="Espinosa Luna G."/>
            <person name="Oliart Ros R.M."/>
        </authorList>
    </citation>
    <scope>NUCLEOTIDE SEQUENCE</scope>
    <source>
        <strain evidence="13">HT42</strain>
    </source>
</reference>
<proteinExistence type="inferred from homology"/>
<dbReference type="InterPro" id="IPR017932">
    <property type="entry name" value="GATase_2_dom"/>
</dbReference>
<evidence type="ECO:0000256" key="5">
    <source>
        <dbReference type="ARBA" id="ARBA00022840"/>
    </source>
</evidence>
<accession>A0A9X3TNQ9</accession>
<dbReference type="InterPro" id="IPR001962">
    <property type="entry name" value="Asn_synthase"/>
</dbReference>
<dbReference type="InterPro" id="IPR033738">
    <property type="entry name" value="AsnB_N"/>
</dbReference>
<name>A0A9X3TNQ9_9BACL</name>
<dbReference type="GO" id="GO:0004066">
    <property type="term" value="F:asparagine synthase (glutamine-hydrolyzing) activity"/>
    <property type="evidence" value="ECO:0007669"/>
    <property type="project" value="UniProtKB-EC"/>
</dbReference>
<dbReference type="AlphaFoldDB" id="A0A9X3TNQ9"/>
<dbReference type="Gene3D" id="3.40.50.620">
    <property type="entry name" value="HUPs"/>
    <property type="match status" value="2"/>
</dbReference>
<dbReference type="PANTHER" id="PTHR43284">
    <property type="entry name" value="ASPARAGINE SYNTHETASE (GLUTAMINE-HYDROLYZING)"/>
    <property type="match status" value="1"/>
</dbReference>
<evidence type="ECO:0000256" key="10">
    <source>
        <dbReference type="PIRSR" id="PIRSR001589-2"/>
    </source>
</evidence>
<dbReference type="GO" id="GO:0006529">
    <property type="term" value="P:asparagine biosynthetic process"/>
    <property type="evidence" value="ECO:0007669"/>
    <property type="project" value="UniProtKB-KW"/>
</dbReference>
<dbReference type="CDD" id="cd01991">
    <property type="entry name" value="Asn_synthase_B_C"/>
    <property type="match status" value="1"/>
</dbReference>
<dbReference type="InterPro" id="IPR006426">
    <property type="entry name" value="Asn_synth_AEB"/>
</dbReference>
<comment type="similarity">
    <text evidence="2">Belongs to the asparagine synthetase family.</text>
</comment>
<dbReference type="InterPro" id="IPR014729">
    <property type="entry name" value="Rossmann-like_a/b/a_fold"/>
</dbReference>
<gene>
    <name evidence="13" type="primary">asnB</name>
    <name evidence="13" type="ORF">O3V59_05840</name>
</gene>
<feature type="active site" description="For GATase activity" evidence="9">
    <location>
        <position position="2"/>
    </location>
</feature>
<evidence type="ECO:0000256" key="7">
    <source>
        <dbReference type="ARBA" id="ARBA00022962"/>
    </source>
</evidence>
<feature type="site" description="Important for beta-aspartyl-AMP intermediate formation" evidence="11">
    <location>
        <position position="366"/>
    </location>
</feature>
<dbReference type="Gene3D" id="3.60.20.10">
    <property type="entry name" value="Glutamine Phosphoribosylpyrophosphate, subunit 1, domain 1"/>
    <property type="match status" value="1"/>
</dbReference>
<evidence type="ECO:0000256" key="2">
    <source>
        <dbReference type="ARBA" id="ARBA00005752"/>
    </source>
</evidence>
<dbReference type="NCBIfam" id="TIGR01536">
    <property type="entry name" value="asn_synth_AEB"/>
    <property type="match status" value="1"/>
</dbReference>
<dbReference type="InterPro" id="IPR029055">
    <property type="entry name" value="Ntn_hydrolases_N"/>
</dbReference>
<dbReference type="InterPro" id="IPR051786">
    <property type="entry name" value="ASN_synthetase/amidase"/>
</dbReference>
<dbReference type="PANTHER" id="PTHR43284:SF1">
    <property type="entry name" value="ASPARAGINE SYNTHETASE"/>
    <property type="match status" value="1"/>
</dbReference>
<sequence length="645" mass="74088">MCGIVGMYSRERPISVNALDRATNLLRHRGPDQQRLWVSTHSRIGLGHTRLSIIDLETGDQPLSNEDEQLHLVVNGELYDYERIREGLKRRGHMLKTKSDSEIILHLYEEKGIGCLEYLRGEFAFLLWDDREQKLFAARDRFGIKPLFYAWKNEILYLASEMKALFAAGIQAEWDQQSYYQHLFLCMDQERTLFRGVRQVPPGHFLIADSQGVQIKPYWDLDYPTREEVDPARSKEDYLEELRYVLEESVCLRLKADVPVGCFLSGGVDSSAVLGIAVRQFPEKIRAFTVTFDHEAYDEGRVAKETAEWIGADYVPIELKQDDFAAHIEQAVWHSETLGHNAHGVARYLQSRAVHEQGYRVVLSGDGADELFAGYIYSRLDYVLSNEDGLSEQSQRQRLEELSLRNPAFRDVLFPSQTTQALKVCRQVIGSTPAWIQAMEVSRAPLKSLLNQSFLSKFLSFDPVKSLLDSIDVDGQLTNRSPILQGLYLWNKSLLPNQILFADRLEMAHGVEVRMPLLDHKLFEVVRRLPTNMLICELQEKYALREAAKPYLTETVYRRPKQPFTAPHSTLDPKNSLFELIQDTLRSQLVQEIPFINPVAIKVLLDNIPKMDYRTRINLDSIMLLLVSTCILHKCYISKQLAAHS</sequence>
<comment type="caution">
    <text evidence="13">The sequence shown here is derived from an EMBL/GenBank/DDBJ whole genome shotgun (WGS) entry which is preliminary data.</text>
</comment>
<keyword evidence="5 10" id="KW-0067">ATP-binding</keyword>
<dbReference type="SUPFAM" id="SSF52402">
    <property type="entry name" value="Adenine nucleotide alpha hydrolases-like"/>
    <property type="match status" value="1"/>
</dbReference>
<dbReference type="EMBL" id="JAPYYP010000005">
    <property type="protein sequence ID" value="MDA5107871.1"/>
    <property type="molecule type" value="Genomic_DNA"/>
</dbReference>
<dbReference type="Pfam" id="PF13537">
    <property type="entry name" value="GATase_7"/>
    <property type="match status" value="1"/>
</dbReference>
<dbReference type="PIRSF" id="PIRSF001589">
    <property type="entry name" value="Asn_synthetase_glu-h"/>
    <property type="match status" value="1"/>
</dbReference>
<feature type="domain" description="Glutamine amidotransferase type-2" evidence="12">
    <location>
        <begin position="2"/>
        <end position="211"/>
    </location>
</feature>
<keyword evidence="6 9" id="KW-0061">Asparagine biosynthesis</keyword>
<evidence type="ECO:0000256" key="11">
    <source>
        <dbReference type="PIRSR" id="PIRSR001589-3"/>
    </source>
</evidence>
<dbReference type="Pfam" id="PF00733">
    <property type="entry name" value="Asn_synthase"/>
    <property type="match status" value="1"/>
</dbReference>
<dbReference type="PROSITE" id="PS51278">
    <property type="entry name" value="GATASE_TYPE_2"/>
    <property type="match status" value="1"/>
</dbReference>
<feature type="binding site" evidence="10">
    <location>
        <position position="100"/>
    </location>
    <ligand>
        <name>L-glutamine</name>
        <dbReference type="ChEBI" id="CHEBI:58359"/>
    </ligand>
</feature>
<evidence type="ECO:0000256" key="8">
    <source>
        <dbReference type="ARBA" id="ARBA00048741"/>
    </source>
</evidence>
<keyword evidence="7 9" id="KW-0315">Glutamine amidotransferase</keyword>
<dbReference type="SUPFAM" id="SSF56235">
    <property type="entry name" value="N-terminal nucleophile aminohydrolases (Ntn hydrolases)"/>
    <property type="match status" value="1"/>
</dbReference>
<evidence type="ECO:0000256" key="1">
    <source>
        <dbReference type="ARBA" id="ARBA00005187"/>
    </source>
</evidence>
<keyword evidence="13" id="KW-0436">Ligase</keyword>
<comment type="catalytic activity">
    <reaction evidence="8">
        <text>L-aspartate + L-glutamine + ATP + H2O = L-asparagine + L-glutamate + AMP + diphosphate + H(+)</text>
        <dbReference type="Rhea" id="RHEA:12228"/>
        <dbReference type="ChEBI" id="CHEBI:15377"/>
        <dbReference type="ChEBI" id="CHEBI:15378"/>
        <dbReference type="ChEBI" id="CHEBI:29985"/>
        <dbReference type="ChEBI" id="CHEBI:29991"/>
        <dbReference type="ChEBI" id="CHEBI:30616"/>
        <dbReference type="ChEBI" id="CHEBI:33019"/>
        <dbReference type="ChEBI" id="CHEBI:58048"/>
        <dbReference type="ChEBI" id="CHEBI:58359"/>
        <dbReference type="ChEBI" id="CHEBI:456215"/>
        <dbReference type="EC" id="6.3.5.4"/>
    </reaction>
</comment>
<comment type="pathway">
    <text evidence="1">Amino-acid biosynthesis; L-asparagine biosynthesis; L-asparagine from L-aspartate (L-Gln route): step 1/1.</text>
</comment>
<evidence type="ECO:0000256" key="4">
    <source>
        <dbReference type="ARBA" id="ARBA00022741"/>
    </source>
</evidence>
<evidence type="ECO:0000256" key="9">
    <source>
        <dbReference type="PIRSR" id="PIRSR001589-1"/>
    </source>
</evidence>
<dbReference type="Proteomes" id="UP001151071">
    <property type="component" value="Unassembled WGS sequence"/>
</dbReference>
<dbReference type="EC" id="6.3.5.4" evidence="3"/>
<dbReference type="GO" id="GO:0005524">
    <property type="term" value="F:ATP binding"/>
    <property type="evidence" value="ECO:0007669"/>
    <property type="project" value="UniProtKB-KW"/>
</dbReference>
<keyword evidence="9" id="KW-0028">Amino-acid biosynthesis</keyword>
<organism evidence="13 14">
    <name type="scientific">Brevibacillus thermoruber</name>
    <dbReference type="NCBI Taxonomy" id="33942"/>
    <lineage>
        <taxon>Bacteria</taxon>
        <taxon>Bacillati</taxon>
        <taxon>Bacillota</taxon>
        <taxon>Bacilli</taxon>
        <taxon>Bacillales</taxon>
        <taxon>Paenibacillaceae</taxon>
        <taxon>Brevibacillus</taxon>
    </lineage>
</organism>
<dbReference type="RefSeq" id="WP_029098756.1">
    <property type="nucleotide sequence ID" value="NZ_JAPYYP010000005.1"/>
</dbReference>
<evidence type="ECO:0000256" key="3">
    <source>
        <dbReference type="ARBA" id="ARBA00012737"/>
    </source>
</evidence>